<dbReference type="InterPro" id="IPR008927">
    <property type="entry name" value="6-PGluconate_DH-like_C_sf"/>
</dbReference>
<dbReference type="EMBL" id="VCAU01000155">
    <property type="protein sequence ID" value="KAF9883639.1"/>
    <property type="molecule type" value="Genomic_DNA"/>
</dbReference>
<dbReference type="AlphaFoldDB" id="A0AAD4CBY1"/>
<dbReference type="InterPro" id="IPR013328">
    <property type="entry name" value="6PGD_dom2"/>
</dbReference>
<keyword evidence="3" id="KW-1185">Reference proteome</keyword>
<evidence type="ECO:0000313" key="3">
    <source>
        <dbReference type="Proteomes" id="UP001194746"/>
    </source>
</evidence>
<dbReference type="Gene3D" id="1.10.1040.10">
    <property type="entry name" value="N-(1-d-carboxylethyl)-l-norvaline Dehydrogenase, domain 2"/>
    <property type="match status" value="2"/>
</dbReference>
<dbReference type="PANTHER" id="PTHR43060:SF17">
    <property type="entry name" value="L-THREONATE DEHYDROGENASE"/>
    <property type="match status" value="1"/>
</dbReference>
<reference evidence="2" key="1">
    <citation type="journal article" date="2019" name="Beilstein J. Org. Chem.">
        <title>Nanangenines: drimane sesquiterpenoids as the dominant metabolite cohort of a novel Australian fungus, Aspergillus nanangensis.</title>
        <authorList>
            <person name="Lacey H.J."/>
            <person name="Gilchrist C.L.M."/>
            <person name="Crombie A."/>
            <person name="Kalaitzis J.A."/>
            <person name="Vuong D."/>
            <person name="Rutledge P.J."/>
            <person name="Turner P."/>
            <person name="Pitt J.I."/>
            <person name="Lacey E."/>
            <person name="Chooi Y.H."/>
            <person name="Piggott A.M."/>
        </authorList>
    </citation>
    <scope>NUCLEOTIDE SEQUENCE</scope>
    <source>
        <strain evidence="2">MST-FP2251</strain>
    </source>
</reference>
<evidence type="ECO:0000313" key="2">
    <source>
        <dbReference type="EMBL" id="KAF9883639.1"/>
    </source>
</evidence>
<gene>
    <name evidence="2" type="ORF">FE257_003111</name>
</gene>
<dbReference type="Gene3D" id="3.40.50.720">
    <property type="entry name" value="NAD(P)-binding Rossmann-like Domain"/>
    <property type="match status" value="1"/>
</dbReference>
<organism evidence="2 3">
    <name type="scientific">Aspergillus nanangensis</name>
    <dbReference type="NCBI Taxonomy" id="2582783"/>
    <lineage>
        <taxon>Eukaryota</taxon>
        <taxon>Fungi</taxon>
        <taxon>Dikarya</taxon>
        <taxon>Ascomycota</taxon>
        <taxon>Pezizomycotina</taxon>
        <taxon>Eurotiomycetes</taxon>
        <taxon>Eurotiomycetidae</taxon>
        <taxon>Eurotiales</taxon>
        <taxon>Aspergillaceae</taxon>
        <taxon>Aspergillus</taxon>
        <taxon>Aspergillus subgen. Circumdati</taxon>
    </lineage>
</organism>
<reference evidence="2" key="2">
    <citation type="submission" date="2020-02" db="EMBL/GenBank/DDBJ databases">
        <authorList>
            <person name="Gilchrist C.L.M."/>
            <person name="Chooi Y.-H."/>
        </authorList>
    </citation>
    <scope>NUCLEOTIDE SEQUENCE</scope>
    <source>
        <strain evidence="2">MST-FP2251</strain>
    </source>
</reference>
<dbReference type="GO" id="GO:0050661">
    <property type="term" value="F:NADP binding"/>
    <property type="evidence" value="ECO:0007669"/>
    <property type="project" value="InterPro"/>
</dbReference>
<comment type="caution">
    <text evidence="2">The sequence shown here is derived from an EMBL/GenBank/DDBJ whole genome shotgun (WGS) entry which is preliminary data.</text>
</comment>
<protein>
    <recommendedName>
        <fullName evidence="1">6-phosphogluconate dehydrogenase NADP-binding domain-containing protein</fullName>
    </recommendedName>
</protein>
<name>A0AAD4CBY1_ASPNN</name>
<dbReference type="PANTHER" id="PTHR43060">
    <property type="entry name" value="3-HYDROXYISOBUTYRATE DEHYDROGENASE-LIKE 1, MITOCHONDRIAL-RELATED"/>
    <property type="match status" value="1"/>
</dbReference>
<feature type="domain" description="6-phosphogluconate dehydrogenase NADP-binding" evidence="1">
    <location>
        <begin position="298"/>
        <end position="452"/>
    </location>
</feature>
<dbReference type="InterPro" id="IPR036291">
    <property type="entry name" value="NAD(P)-bd_dom_sf"/>
</dbReference>
<proteinExistence type="predicted"/>
<dbReference type="InterPro" id="IPR006115">
    <property type="entry name" value="6PGDH_NADP-bd"/>
</dbReference>
<dbReference type="Pfam" id="PF03446">
    <property type="entry name" value="NAD_binding_2"/>
    <property type="match status" value="1"/>
</dbReference>
<dbReference type="SUPFAM" id="SSF48179">
    <property type="entry name" value="6-phosphogluconate dehydrogenase C-terminal domain-like"/>
    <property type="match status" value="1"/>
</dbReference>
<dbReference type="Proteomes" id="UP001194746">
    <property type="component" value="Unassembled WGS sequence"/>
</dbReference>
<sequence>MQSQQDIALIANDSEVGTNFIPDKMPGARLVSSLFLNRCGQVSSRSLICGFLQENASIPVLINCPNHVHRSDIYDSIQVLESQDVNIRLFILDHQFRSQQSSRERAFICEVLILEPHHDQVLYSIPNQFDDEASCILQSIFKEPLKLSDRGNSVSFLAKLVETFKIVQFTGVLEAMRLARSMDISSTVMLDIIQHAAAKSGAALEITNTVFHNGRKPSTGILKKWLSDTKDFEEILNILGTPVSLLNSAQSTISRLIDDGGLEGLFLKQQTSVNIESTMKDPVPRDSPQFFQDWHTTIFVCGLGPIGMGISRTFSRSSLKVYAFDILDEKMTEVSSYGVKPVTFTQGLEISDYVCMVVNNADQILQAIQRNKTTIRRKKGQKWFLHSTMASSDAINILETLQNLNPQISVVDAPVSGGPVKAQSGQLLIIVGESKCPSVHWVLSMIAARLIYVHRFGDGCRLKALHQIPAALNLVSSFQFFNVGLSDGFSKKFLYKFLKRTSAWNMYLIDRIDKLIGLDFTRDAQLSIWTKDLAIVQRETSESLPLVDELQSLYNKASDMGLGREADSTIAHVIGRLFERVSRSDMGIGKDLTALL</sequence>
<evidence type="ECO:0000259" key="1">
    <source>
        <dbReference type="Pfam" id="PF03446"/>
    </source>
</evidence>
<dbReference type="SUPFAM" id="SSF51735">
    <property type="entry name" value="NAD(P)-binding Rossmann-fold domains"/>
    <property type="match status" value="1"/>
</dbReference>
<accession>A0AAD4CBY1</accession>